<keyword evidence="1" id="KW-1133">Transmembrane helix</keyword>
<dbReference type="Proteomes" id="UP000580718">
    <property type="component" value="Unassembled WGS sequence"/>
</dbReference>
<proteinExistence type="predicted"/>
<evidence type="ECO:0008006" key="4">
    <source>
        <dbReference type="Google" id="ProtNLM"/>
    </source>
</evidence>
<keyword evidence="1" id="KW-0812">Transmembrane</keyword>
<feature type="transmembrane region" description="Helical" evidence="1">
    <location>
        <begin position="311"/>
        <end position="334"/>
    </location>
</feature>
<evidence type="ECO:0000313" key="2">
    <source>
        <dbReference type="EMBL" id="MBB3676388.1"/>
    </source>
</evidence>
<name>A0A839XZG3_9ACTN</name>
<feature type="transmembrane region" description="Helical" evidence="1">
    <location>
        <begin position="186"/>
        <end position="208"/>
    </location>
</feature>
<organism evidence="2 3">
    <name type="scientific">Modestobacter versicolor</name>
    <dbReference type="NCBI Taxonomy" id="429133"/>
    <lineage>
        <taxon>Bacteria</taxon>
        <taxon>Bacillati</taxon>
        <taxon>Actinomycetota</taxon>
        <taxon>Actinomycetes</taxon>
        <taxon>Geodermatophilales</taxon>
        <taxon>Geodermatophilaceae</taxon>
        <taxon>Modestobacter</taxon>
    </lineage>
</organism>
<sequence>MSTAVSDPPAQADPGGRSRWWPPFLAVPLVVGFVLVVGRIGRQLTLDGVVLHLQGGWVLRGQFDVVWTPRVWLPVVVGLAGVLLGPALAARVPWRLLLPASALTAAGWAVALARTSGEDRLRAPLDSVYEYPHDVPRVGSIGAFLAGFVDSVPADSADPWTTHVSGHPPGALLAFVLLDRVGLTGLGWAAALCIAGGALAVPAVLVTVRAVAGEEPARTVAPFLVLAPVALWVATSADALFAGVAAWGIALLATAAARAPGRGADLRALAGGLVLGLALFLSFGLTALGLVALAVVLVHRRELGRGGVARVLAVGAVGVLVVVAVFAIGGYWWVEGFAAAGDRVRTGPSYADRPLGFFVFSNLAAAALALGPAAVAGLASLRRSRLALLPLAALAGILVSDVSGLVRGETERIWLPFYVWVLAATAFLPRWQRHLWLLLSVVLAIGIEVVVRTEW</sequence>
<protein>
    <recommendedName>
        <fullName evidence="4">Glycosyltransferase RgtA/B/C/D-like domain-containing protein</fullName>
    </recommendedName>
</protein>
<feature type="transmembrane region" description="Helical" evidence="1">
    <location>
        <begin position="71"/>
        <end position="89"/>
    </location>
</feature>
<feature type="transmembrane region" description="Helical" evidence="1">
    <location>
        <begin position="220"/>
        <end position="253"/>
    </location>
</feature>
<accession>A0A839XZG3</accession>
<feature type="transmembrane region" description="Helical" evidence="1">
    <location>
        <begin position="386"/>
        <end position="406"/>
    </location>
</feature>
<gene>
    <name evidence="2" type="ORF">FHX36_002123</name>
</gene>
<dbReference type="RefSeq" id="WP_183513719.1">
    <property type="nucleotide sequence ID" value="NZ_JACIBU010000001.1"/>
</dbReference>
<keyword evidence="1" id="KW-0472">Membrane</keyword>
<reference evidence="2 3" key="1">
    <citation type="submission" date="2020-08" db="EMBL/GenBank/DDBJ databases">
        <title>Sequencing the genomes of 1000 actinobacteria strains.</title>
        <authorList>
            <person name="Klenk H.-P."/>
        </authorList>
    </citation>
    <scope>NUCLEOTIDE SEQUENCE [LARGE SCALE GENOMIC DNA]</scope>
    <source>
        <strain evidence="2 3">DSM 16678</strain>
    </source>
</reference>
<feature type="transmembrane region" description="Helical" evidence="1">
    <location>
        <begin position="20"/>
        <end position="37"/>
    </location>
</feature>
<feature type="transmembrane region" description="Helical" evidence="1">
    <location>
        <begin position="435"/>
        <end position="453"/>
    </location>
</feature>
<evidence type="ECO:0000313" key="3">
    <source>
        <dbReference type="Proteomes" id="UP000580718"/>
    </source>
</evidence>
<dbReference type="EMBL" id="JACIBU010000001">
    <property type="protein sequence ID" value="MBB3676388.1"/>
    <property type="molecule type" value="Genomic_DNA"/>
</dbReference>
<comment type="caution">
    <text evidence="2">The sequence shown here is derived from an EMBL/GenBank/DDBJ whole genome shotgun (WGS) entry which is preliminary data.</text>
</comment>
<dbReference type="AlphaFoldDB" id="A0A839XZG3"/>
<feature type="transmembrane region" description="Helical" evidence="1">
    <location>
        <begin position="354"/>
        <end position="379"/>
    </location>
</feature>
<feature type="transmembrane region" description="Helical" evidence="1">
    <location>
        <begin position="412"/>
        <end position="428"/>
    </location>
</feature>
<evidence type="ECO:0000256" key="1">
    <source>
        <dbReference type="SAM" id="Phobius"/>
    </source>
</evidence>
<feature type="transmembrane region" description="Helical" evidence="1">
    <location>
        <begin position="273"/>
        <end position="299"/>
    </location>
</feature>